<accession>A0ABX8RCP5</accession>
<feature type="transmembrane region" description="Helical" evidence="1">
    <location>
        <begin position="6"/>
        <end position="22"/>
    </location>
</feature>
<sequence length="49" mass="5144">MGSLLTWIIGIPIIGFGAYCLIKGVKNEVKGGCSSCSGCSEYSCPSRKE</sequence>
<organism evidence="2 3">
    <name type="scientific">Crassaminicella indica</name>
    <dbReference type="NCBI Taxonomy" id="2855394"/>
    <lineage>
        <taxon>Bacteria</taxon>
        <taxon>Bacillati</taxon>
        <taxon>Bacillota</taxon>
        <taxon>Clostridia</taxon>
        <taxon>Eubacteriales</taxon>
        <taxon>Clostridiaceae</taxon>
        <taxon>Crassaminicella</taxon>
    </lineage>
</organism>
<protein>
    <submittedName>
        <fullName evidence="2">FeoB-associated Cys-rich membrane protein</fullName>
    </submittedName>
</protein>
<dbReference type="EMBL" id="CP078093">
    <property type="protein sequence ID" value="QXM06837.1"/>
    <property type="molecule type" value="Genomic_DNA"/>
</dbReference>
<keyword evidence="1" id="KW-1133">Transmembrane helix</keyword>
<gene>
    <name evidence="2" type="ORF">KVH43_03695</name>
</gene>
<name>A0ABX8RCP5_9CLOT</name>
<keyword evidence="1" id="KW-0812">Transmembrane</keyword>
<reference evidence="2" key="1">
    <citation type="submission" date="2021-07" db="EMBL/GenBank/DDBJ databases">
        <title>Complete genome sequence of Crassaminicella sp. 143-21, isolated from a deep-sea hydrothermal vent.</title>
        <authorList>
            <person name="Li X."/>
        </authorList>
    </citation>
    <scope>NUCLEOTIDE SEQUENCE</scope>
    <source>
        <strain evidence="2">143-21</strain>
    </source>
</reference>
<keyword evidence="3" id="KW-1185">Reference proteome</keyword>
<evidence type="ECO:0000256" key="1">
    <source>
        <dbReference type="SAM" id="Phobius"/>
    </source>
</evidence>
<dbReference type="Proteomes" id="UP000886818">
    <property type="component" value="Chromosome"/>
</dbReference>
<evidence type="ECO:0000313" key="3">
    <source>
        <dbReference type="Proteomes" id="UP000886818"/>
    </source>
</evidence>
<proteinExistence type="predicted"/>
<evidence type="ECO:0000313" key="2">
    <source>
        <dbReference type="EMBL" id="QXM06837.1"/>
    </source>
</evidence>
<keyword evidence="1" id="KW-0472">Membrane</keyword>
<dbReference type="RefSeq" id="WP_218283530.1">
    <property type="nucleotide sequence ID" value="NZ_CP078093.1"/>
</dbReference>